<reference evidence="7 8" key="1">
    <citation type="submission" date="2018-09" db="EMBL/GenBank/DDBJ databases">
        <authorList>
            <person name="Wang F."/>
        </authorList>
    </citation>
    <scope>NUCLEOTIDE SEQUENCE [LARGE SCALE GENOMIC DNA]</scope>
    <source>
        <strain evidence="7 8">PLHSC7-2</strain>
    </source>
</reference>
<evidence type="ECO:0000256" key="3">
    <source>
        <dbReference type="ARBA" id="ARBA00023157"/>
    </source>
</evidence>
<evidence type="ECO:0000313" key="8">
    <source>
        <dbReference type="Proteomes" id="UP000283255"/>
    </source>
</evidence>
<feature type="disulfide bond" description="Redox-active" evidence="6">
    <location>
        <begin position="264"/>
        <end position="267"/>
    </location>
</feature>
<keyword evidence="4 6" id="KW-0143">Chaperone</keyword>
<dbReference type="HAMAP" id="MF_00117">
    <property type="entry name" value="HslO"/>
    <property type="match status" value="1"/>
</dbReference>
<dbReference type="GO" id="GO:0051082">
    <property type="term" value="F:unfolded protein binding"/>
    <property type="evidence" value="ECO:0007669"/>
    <property type="project" value="UniProtKB-UniRule"/>
</dbReference>
<dbReference type="PANTHER" id="PTHR30111">
    <property type="entry name" value="33 KDA CHAPERONIN"/>
    <property type="match status" value="1"/>
</dbReference>
<reference evidence="7 8" key="2">
    <citation type="submission" date="2019-01" db="EMBL/GenBank/DDBJ databases">
        <title>Motilimonas pumilus sp. nov., isolated from the gut of sea cucumber (Apostichopus japonicus).</title>
        <authorList>
            <person name="Wang F.-Q."/>
            <person name="Ren L.-H."/>
            <person name="Lin Y.-W."/>
            <person name="Sun G.-H."/>
            <person name="Du Z.-J."/>
            <person name="Zhao J.-X."/>
            <person name="Liu X.-J."/>
            <person name="Liu L.-J."/>
        </authorList>
    </citation>
    <scope>NUCLEOTIDE SEQUENCE [LARGE SCALE GENOMIC DNA]</scope>
    <source>
        <strain evidence="7 8">PLHSC7-2</strain>
    </source>
</reference>
<proteinExistence type="inferred from homology"/>
<sequence>MSQTDLLHRFLFEEYEVRGELVQLQQTYADILRNHQYPPAIEQLMGELLVATSLLTATIKFDGHINVQLQGDGDVTMATINGDNKQALRGVARYKQAPADDATLQQMIGKGFLLITITPNEGERYQGVVELTGDTLAQCLENYFEQSEQLGTKLILKTGLENGQKQAAGLLLQKLPAASESHEQDFIHVTTLAETVKAEELFSLDAESLLYRLYHQEKVRLFEPQNVTFVCGCSRSKCESALISVAKEELLDIIKEKGEIAMDCEYCQSSYHFDAVDVEGLFTAENRVETDENIKH</sequence>
<dbReference type="InterPro" id="IPR023212">
    <property type="entry name" value="Hsp33_helix_hairpin_bin_dom_sf"/>
</dbReference>
<dbReference type="SUPFAM" id="SSF118352">
    <property type="entry name" value="HSP33 redox switch-like"/>
    <property type="match status" value="1"/>
</dbReference>
<dbReference type="GO" id="GO:0042026">
    <property type="term" value="P:protein refolding"/>
    <property type="evidence" value="ECO:0007669"/>
    <property type="project" value="TreeGrafter"/>
</dbReference>
<dbReference type="Pfam" id="PF01430">
    <property type="entry name" value="HSP33"/>
    <property type="match status" value="1"/>
</dbReference>
<evidence type="ECO:0000256" key="4">
    <source>
        <dbReference type="ARBA" id="ARBA00023186"/>
    </source>
</evidence>
<dbReference type="InterPro" id="IPR016154">
    <property type="entry name" value="Heat_shock_Hsp33_C"/>
</dbReference>
<keyword evidence="5 6" id="KW-0676">Redox-active center</keyword>
<dbReference type="RefSeq" id="WP_119909148.1">
    <property type="nucleotide sequence ID" value="NZ_QZCH01000001.1"/>
</dbReference>
<dbReference type="Gene3D" id="3.90.1280.10">
    <property type="entry name" value="HSP33 redox switch-like"/>
    <property type="match status" value="1"/>
</dbReference>
<dbReference type="NCBIfam" id="NF001033">
    <property type="entry name" value="PRK00114.1"/>
    <property type="match status" value="1"/>
</dbReference>
<dbReference type="AlphaFoldDB" id="A0A418YKW9"/>
<comment type="similarity">
    <text evidence="6">Belongs to the HSP33 family.</text>
</comment>
<feature type="disulfide bond" description="Redox-active" evidence="6">
    <location>
        <begin position="231"/>
        <end position="233"/>
    </location>
</feature>
<gene>
    <name evidence="6 7" type="primary">hslO</name>
    <name evidence="7" type="ORF">D1Z90_02535</name>
</gene>
<evidence type="ECO:0000256" key="5">
    <source>
        <dbReference type="ARBA" id="ARBA00023284"/>
    </source>
</evidence>
<organism evidence="7 8">
    <name type="scientific">Motilimonas pumila</name>
    <dbReference type="NCBI Taxonomy" id="2303987"/>
    <lineage>
        <taxon>Bacteria</taxon>
        <taxon>Pseudomonadati</taxon>
        <taxon>Pseudomonadota</taxon>
        <taxon>Gammaproteobacteria</taxon>
        <taxon>Alteromonadales</taxon>
        <taxon>Alteromonadales genera incertae sedis</taxon>
        <taxon>Motilimonas</taxon>
    </lineage>
</organism>
<comment type="PTM">
    <text evidence="6">Under oxidizing conditions two disulfide bonds are formed involving the reactive cysteines. Under reducing conditions zinc is bound to the reactive cysteines and the protein is inactive.</text>
</comment>
<evidence type="ECO:0000256" key="2">
    <source>
        <dbReference type="ARBA" id="ARBA00022833"/>
    </source>
</evidence>
<dbReference type="PIRSF" id="PIRSF005261">
    <property type="entry name" value="Heat_shock_Hsp33"/>
    <property type="match status" value="1"/>
</dbReference>
<evidence type="ECO:0000313" key="7">
    <source>
        <dbReference type="EMBL" id="RJG51624.1"/>
    </source>
</evidence>
<keyword evidence="1 6" id="KW-0963">Cytoplasm</keyword>
<dbReference type="Proteomes" id="UP000283255">
    <property type="component" value="Unassembled WGS sequence"/>
</dbReference>
<comment type="caution">
    <text evidence="7">The sequence shown here is derived from an EMBL/GenBank/DDBJ whole genome shotgun (WGS) entry which is preliminary data.</text>
</comment>
<keyword evidence="2 6" id="KW-0862">Zinc</keyword>
<keyword evidence="8" id="KW-1185">Reference proteome</keyword>
<dbReference type="InterPro" id="IPR016153">
    <property type="entry name" value="Heat_shock_Hsp33_N"/>
</dbReference>
<dbReference type="PANTHER" id="PTHR30111:SF1">
    <property type="entry name" value="33 KDA CHAPERONIN"/>
    <property type="match status" value="1"/>
</dbReference>
<evidence type="ECO:0000256" key="1">
    <source>
        <dbReference type="ARBA" id="ARBA00022490"/>
    </source>
</evidence>
<dbReference type="InterPro" id="IPR000397">
    <property type="entry name" value="Heat_shock_Hsp33"/>
</dbReference>
<comment type="function">
    <text evidence="6">Redox regulated molecular chaperone. Protects both thermally unfolding and oxidatively damaged proteins from irreversible aggregation. Plays an important role in the bacterial defense system toward oxidative stress.</text>
</comment>
<accession>A0A418YKW9</accession>
<dbReference type="SUPFAM" id="SSF64397">
    <property type="entry name" value="Hsp33 domain"/>
    <property type="match status" value="1"/>
</dbReference>
<dbReference type="Gene3D" id="3.55.30.10">
    <property type="entry name" value="Hsp33 domain"/>
    <property type="match status" value="1"/>
</dbReference>
<keyword evidence="3 6" id="KW-1015">Disulfide bond</keyword>
<dbReference type="CDD" id="cd00498">
    <property type="entry name" value="Hsp33"/>
    <property type="match status" value="1"/>
</dbReference>
<dbReference type="Gene3D" id="1.10.287.480">
    <property type="entry name" value="helix hairpin bin"/>
    <property type="match status" value="1"/>
</dbReference>
<protein>
    <recommendedName>
        <fullName evidence="6">33 kDa chaperonin</fullName>
    </recommendedName>
    <alternativeName>
        <fullName evidence="6">Heat shock protein 33 homolog</fullName>
        <shortName evidence="6">HSP33</shortName>
    </alternativeName>
</protein>
<dbReference type="OrthoDB" id="9793753at2"/>
<dbReference type="GO" id="GO:0044183">
    <property type="term" value="F:protein folding chaperone"/>
    <property type="evidence" value="ECO:0007669"/>
    <property type="project" value="TreeGrafter"/>
</dbReference>
<dbReference type="GO" id="GO:0005737">
    <property type="term" value="C:cytoplasm"/>
    <property type="evidence" value="ECO:0007669"/>
    <property type="project" value="UniProtKB-SubCell"/>
</dbReference>
<dbReference type="EMBL" id="QZCH01000001">
    <property type="protein sequence ID" value="RJG51624.1"/>
    <property type="molecule type" value="Genomic_DNA"/>
</dbReference>
<name>A0A418YKW9_9GAMM</name>
<comment type="subcellular location">
    <subcellularLocation>
        <location evidence="6">Cytoplasm</location>
    </subcellularLocation>
</comment>
<evidence type="ECO:0000256" key="6">
    <source>
        <dbReference type="HAMAP-Rule" id="MF_00117"/>
    </source>
</evidence>